<feature type="transmembrane region" description="Helical" evidence="1">
    <location>
        <begin position="91"/>
        <end position="110"/>
    </location>
</feature>
<feature type="transmembrane region" description="Helical" evidence="1">
    <location>
        <begin position="379"/>
        <end position="399"/>
    </location>
</feature>
<proteinExistence type="predicted"/>
<keyword evidence="3" id="KW-1185">Reference proteome</keyword>
<protein>
    <submittedName>
        <fullName evidence="2">Uncharacterized protein</fullName>
    </submittedName>
</protein>
<evidence type="ECO:0000313" key="2">
    <source>
        <dbReference type="EMBL" id="MBA2890274.1"/>
    </source>
</evidence>
<feature type="transmembrane region" description="Helical" evidence="1">
    <location>
        <begin position="268"/>
        <end position="287"/>
    </location>
</feature>
<dbReference type="RefSeq" id="WP_181609114.1">
    <property type="nucleotide sequence ID" value="NZ_BAABAM010000006.1"/>
</dbReference>
<evidence type="ECO:0000256" key="1">
    <source>
        <dbReference type="SAM" id="Phobius"/>
    </source>
</evidence>
<sequence length="463" mass="48414">MTALTDDLASVDDLVRRMLPRIEWAVEPLQVAAALESDGVTDRIARDSYGFNDVFELAQAAFARLPAVVAGPVVPDAAPRQARPFAQMAHGLLYAMPAALLPAASALVGVRYLMPGLVLTTAVGWIWGSTGARAAYGLLGRGRPAAAGRALRITMLGGVAAAMVMIGSLAVWYGGGAGLIVLCMGQMAFQMASAVLLFYRAEIRLAVLMAPGVIAGVAYLALSGPRAALAAVGLGICSITGIFVAALVMTRRAGDDATAGRPLAGADLAAMLLPLVYSMASAVFLLQAEARYVLDRADIAIAGVPLVLGMGILEYRTHRFEDDARALMGRVRYPRQFVLRSRRLLRRGLLKCLGALGALAALLLAVLSRADPVAPEVALMAVAHVVVGGAYFLSFVLANQGKIRQLCVAQGLALAAHPGVWLVLPAARTSLADIAVFLGASVLFLLILLGFALASLRHVQQYG</sequence>
<feature type="transmembrane region" description="Helical" evidence="1">
    <location>
        <begin position="436"/>
        <end position="456"/>
    </location>
</feature>
<feature type="transmembrane region" description="Helical" evidence="1">
    <location>
        <begin position="179"/>
        <end position="198"/>
    </location>
</feature>
<feature type="transmembrane region" description="Helical" evidence="1">
    <location>
        <begin position="151"/>
        <end position="173"/>
    </location>
</feature>
<dbReference type="EMBL" id="JACDUR010000002">
    <property type="protein sequence ID" value="MBA2890274.1"/>
    <property type="molecule type" value="Genomic_DNA"/>
</dbReference>
<reference evidence="2 3" key="1">
    <citation type="submission" date="2020-07" db="EMBL/GenBank/DDBJ databases">
        <title>Genomic Encyclopedia of Type Strains, Phase IV (KMG-IV): sequencing the most valuable type-strain genomes for metagenomic binning, comparative biology and taxonomic classification.</title>
        <authorList>
            <person name="Goeker M."/>
        </authorList>
    </citation>
    <scope>NUCLEOTIDE SEQUENCE [LARGE SCALE GENOMIC DNA]</scope>
    <source>
        <strain evidence="2 3">DSM 45533</strain>
    </source>
</reference>
<feature type="transmembrane region" description="Helical" evidence="1">
    <location>
        <begin position="205"/>
        <end position="222"/>
    </location>
</feature>
<accession>A0A7W0HNX9</accession>
<dbReference type="AlphaFoldDB" id="A0A7W0HNX9"/>
<evidence type="ECO:0000313" key="3">
    <source>
        <dbReference type="Proteomes" id="UP000530928"/>
    </source>
</evidence>
<organism evidence="2 3">
    <name type="scientific">Nonomuraea soli</name>
    <dbReference type="NCBI Taxonomy" id="1032476"/>
    <lineage>
        <taxon>Bacteria</taxon>
        <taxon>Bacillati</taxon>
        <taxon>Actinomycetota</taxon>
        <taxon>Actinomycetes</taxon>
        <taxon>Streptosporangiales</taxon>
        <taxon>Streptosporangiaceae</taxon>
        <taxon>Nonomuraea</taxon>
    </lineage>
</organism>
<comment type="caution">
    <text evidence="2">The sequence shown here is derived from an EMBL/GenBank/DDBJ whole genome shotgun (WGS) entry which is preliminary data.</text>
</comment>
<keyword evidence="1" id="KW-0472">Membrane</keyword>
<gene>
    <name evidence="2" type="ORF">HNR30_001615</name>
</gene>
<dbReference type="Proteomes" id="UP000530928">
    <property type="component" value="Unassembled WGS sequence"/>
</dbReference>
<feature type="transmembrane region" description="Helical" evidence="1">
    <location>
        <begin position="116"/>
        <end position="139"/>
    </location>
</feature>
<name>A0A7W0HNX9_9ACTN</name>
<keyword evidence="1" id="KW-1133">Transmembrane helix</keyword>
<keyword evidence="1" id="KW-0812">Transmembrane</keyword>
<feature type="transmembrane region" description="Helical" evidence="1">
    <location>
        <begin position="348"/>
        <end position="367"/>
    </location>
</feature>
<feature type="transmembrane region" description="Helical" evidence="1">
    <location>
        <begin position="299"/>
        <end position="315"/>
    </location>
</feature>
<feature type="transmembrane region" description="Helical" evidence="1">
    <location>
        <begin position="406"/>
        <end position="424"/>
    </location>
</feature>
<feature type="transmembrane region" description="Helical" evidence="1">
    <location>
        <begin position="228"/>
        <end position="248"/>
    </location>
</feature>